<dbReference type="PROSITE" id="PS51318">
    <property type="entry name" value="TAT"/>
    <property type="match status" value="1"/>
</dbReference>
<gene>
    <name evidence="2" type="ORF">ACFOY2_54420</name>
</gene>
<name>A0ABV8GR25_9ACTN</name>
<comment type="caution">
    <text evidence="2">The sequence shown here is derived from an EMBL/GenBank/DDBJ whole genome shotgun (WGS) entry which is preliminary data.</text>
</comment>
<evidence type="ECO:0008006" key="4">
    <source>
        <dbReference type="Google" id="ProtNLM"/>
    </source>
</evidence>
<proteinExistence type="predicted"/>
<organism evidence="2 3">
    <name type="scientific">Nonomuraea purpurea</name>
    <dbReference type="NCBI Taxonomy" id="1849276"/>
    <lineage>
        <taxon>Bacteria</taxon>
        <taxon>Bacillati</taxon>
        <taxon>Actinomycetota</taxon>
        <taxon>Actinomycetes</taxon>
        <taxon>Streptosporangiales</taxon>
        <taxon>Streptosporangiaceae</taxon>
        <taxon>Nonomuraea</taxon>
    </lineage>
</organism>
<feature type="chain" id="PRO_5045337590" description="Ig-like domain-containing protein" evidence="1">
    <location>
        <begin position="36"/>
        <end position="140"/>
    </location>
</feature>
<keyword evidence="1" id="KW-0732">Signal</keyword>
<evidence type="ECO:0000256" key="1">
    <source>
        <dbReference type="SAM" id="SignalP"/>
    </source>
</evidence>
<keyword evidence="3" id="KW-1185">Reference proteome</keyword>
<reference evidence="3" key="1">
    <citation type="journal article" date="2019" name="Int. J. Syst. Evol. Microbiol.">
        <title>The Global Catalogue of Microorganisms (GCM) 10K type strain sequencing project: providing services to taxonomists for standard genome sequencing and annotation.</title>
        <authorList>
            <consortium name="The Broad Institute Genomics Platform"/>
            <consortium name="The Broad Institute Genome Sequencing Center for Infectious Disease"/>
            <person name="Wu L."/>
            <person name="Ma J."/>
        </authorList>
    </citation>
    <scope>NUCLEOTIDE SEQUENCE [LARGE SCALE GENOMIC DNA]</scope>
    <source>
        <strain evidence="3">TBRC 1276</strain>
    </source>
</reference>
<feature type="signal peptide" evidence="1">
    <location>
        <begin position="1"/>
        <end position="35"/>
    </location>
</feature>
<evidence type="ECO:0000313" key="2">
    <source>
        <dbReference type="EMBL" id="MFC4016288.1"/>
    </source>
</evidence>
<dbReference type="Proteomes" id="UP001595851">
    <property type="component" value="Unassembled WGS sequence"/>
</dbReference>
<dbReference type="InterPro" id="IPR006311">
    <property type="entry name" value="TAT_signal"/>
</dbReference>
<accession>A0ABV8GR25</accession>
<dbReference type="EMBL" id="JBHSBI010000068">
    <property type="protein sequence ID" value="MFC4016288.1"/>
    <property type="molecule type" value="Genomic_DNA"/>
</dbReference>
<sequence length="140" mass="14343">MRNEAKPQRRRLLHGITATLAVAAGVLAFGGSAAAAGVQAAPGQPAADAVCIPEARVCQGVSGSPGSYEYTFRILNAPTTLGITWTINGAQASGSYTQVRNGTTLQGTFRPFTALVTGDQVCMWLTGGDISPGPYCATTP</sequence>
<dbReference type="RefSeq" id="WP_379536079.1">
    <property type="nucleotide sequence ID" value="NZ_JBHSBI010000068.1"/>
</dbReference>
<protein>
    <recommendedName>
        <fullName evidence="4">Ig-like domain-containing protein</fullName>
    </recommendedName>
</protein>
<evidence type="ECO:0000313" key="3">
    <source>
        <dbReference type="Proteomes" id="UP001595851"/>
    </source>
</evidence>